<evidence type="ECO:0000313" key="7">
    <source>
        <dbReference type="EMBL" id="SFE76057.1"/>
    </source>
</evidence>
<dbReference type="InterPro" id="IPR050078">
    <property type="entry name" value="Ribosomal_L11_MeTrfase_PrmA"/>
</dbReference>
<dbReference type="EC" id="2.1.1.-" evidence="6"/>
<reference evidence="7 8" key="1">
    <citation type="submission" date="2016-10" db="EMBL/GenBank/DDBJ databases">
        <authorList>
            <person name="de Groot N.N."/>
        </authorList>
    </citation>
    <scope>NUCLEOTIDE SEQUENCE [LARGE SCALE GENOMIC DNA]</scope>
    <source>
        <strain evidence="7 8">DSM 19012</strain>
    </source>
</reference>
<dbReference type="NCBIfam" id="NF001785">
    <property type="entry name" value="PRK00517.2-2"/>
    <property type="match status" value="1"/>
</dbReference>
<dbReference type="EMBL" id="FONA01000018">
    <property type="protein sequence ID" value="SFE76057.1"/>
    <property type="molecule type" value="Genomic_DNA"/>
</dbReference>
<dbReference type="PANTHER" id="PTHR43648">
    <property type="entry name" value="ELECTRON TRANSFER FLAVOPROTEIN BETA SUBUNIT LYSINE METHYLTRANSFERASE"/>
    <property type="match status" value="1"/>
</dbReference>
<dbReference type="OrthoDB" id="9785995at2"/>
<dbReference type="InterPro" id="IPR029063">
    <property type="entry name" value="SAM-dependent_MTases_sf"/>
</dbReference>
<comment type="similarity">
    <text evidence="1 6">Belongs to the methyltransferase superfamily. PrmA family.</text>
</comment>
<dbReference type="Proteomes" id="UP000181976">
    <property type="component" value="Unassembled WGS sequence"/>
</dbReference>
<evidence type="ECO:0000256" key="4">
    <source>
        <dbReference type="ARBA" id="ARBA00022679"/>
    </source>
</evidence>
<dbReference type="FunCoup" id="A0A1I2D696">
    <property type="interactions" value="394"/>
</dbReference>
<dbReference type="PANTHER" id="PTHR43648:SF1">
    <property type="entry name" value="ELECTRON TRANSFER FLAVOPROTEIN BETA SUBUNIT LYSINE METHYLTRANSFERASE"/>
    <property type="match status" value="1"/>
</dbReference>
<keyword evidence="2 6" id="KW-0963">Cytoplasm</keyword>
<dbReference type="InParanoid" id="A0A1I2D696"/>
<proteinExistence type="inferred from homology"/>
<protein>
    <recommendedName>
        <fullName evidence="6">Ribosomal protein L11 methyltransferase</fullName>
        <shortName evidence="6">L11 Mtase</shortName>
        <ecNumber evidence="6">2.1.1.-</ecNumber>
    </recommendedName>
</protein>
<keyword evidence="8" id="KW-1185">Reference proteome</keyword>
<sequence>MDYYIKTTIKIEPVDAIAREILIAQLSQLGYDSFMETDSGVEAYISSQQFSPINPENLPFLSSPQYRFSISTEKLEEKNWNIEWEKNYFKPVIIDGQCLVRSTFHEAPSQKPPYEILINPQMSFGTGHHETTTLMVRQLLKMELKGMNVLDMGCGTAILSILASLRGASKITAIDIDSWATQNAIENLKLNKIANVVVEQGDASCLNNKMPFNLILANINRNIILQDMPIYDKVLKNNGYVLLSGFFNSDFEQINKVAKKLNWQHISTKEQNNWIALSYRKNITGK</sequence>
<feature type="binding site" evidence="6">
    <location>
        <position position="218"/>
    </location>
    <ligand>
        <name>S-adenosyl-L-methionine</name>
        <dbReference type="ChEBI" id="CHEBI:59789"/>
    </ligand>
</feature>
<dbReference type="GO" id="GO:0005737">
    <property type="term" value="C:cytoplasm"/>
    <property type="evidence" value="ECO:0007669"/>
    <property type="project" value="UniProtKB-SubCell"/>
</dbReference>
<dbReference type="GO" id="GO:0005840">
    <property type="term" value="C:ribosome"/>
    <property type="evidence" value="ECO:0007669"/>
    <property type="project" value="UniProtKB-KW"/>
</dbReference>
<organism evidence="7 8">
    <name type="scientific">Thermophagus xiamenensis</name>
    <dbReference type="NCBI Taxonomy" id="385682"/>
    <lineage>
        <taxon>Bacteria</taxon>
        <taxon>Pseudomonadati</taxon>
        <taxon>Bacteroidota</taxon>
        <taxon>Bacteroidia</taxon>
        <taxon>Marinilabiliales</taxon>
        <taxon>Marinilabiliaceae</taxon>
        <taxon>Thermophagus</taxon>
    </lineage>
</organism>
<dbReference type="SUPFAM" id="SSF53335">
    <property type="entry name" value="S-adenosyl-L-methionine-dependent methyltransferases"/>
    <property type="match status" value="1"/>
</dbReference>
<dbReference type="AlphaFoldDB" id="A0A1I2D696"/>
<evidence type="ECO:0000313" key="8">
    <source>
        <dbReference type="Proteomes" id="UP000181976"/>
    </source>
</evidence>
<keyword evidence="7" id="KW-0689">Ribosomal protein</keyword>
<dbReference type="Pfam" id="PF06325">
    <property type="entry name" value="PrmA"/>
    <property type="match status" value="1"/>
</dbReference>
<keyword evidence="3 6" id="KW-0489">Methyltransferase</keyword>
<dbReference type="GO" id="GO:0008276">
    <property type="term" value="F:protein methyltransferase activity"/>
    <property type="evidence" value="ECO:0007669"/>
    <property type="project" value="UniProtKB-UniRule"/>
</dbReference>
<evidence type="ECO:0000256" key="6">
    <source>
        <dbReference type="HAMAP-Rule" id="MF_00735"/>
    </source>
</evidence>
<evidence type="ECO:0000256" key="2">
    <source>
        <dbReference type="ARBA" id="ARBA00022490"/>
    </source>
</evidence>
<dbReference type="InterPro" id="IPR004498">
    <property type="entry name" value="Ribosomal_PrmA_MeTrfase"/>
</dbReference>
<comment type="subcellular location">
    <subcellularLocation>
        <location evidence="6">Cytoplasm</location>
    </subcellularLocation>
</comment>
<dbReference type="eggNOG" id="COG2264">
    <property type="taxonomic scope" value="Bacteria"/>
</dbReference>
<dbReference type="HAMAP" id="MF_00735">
    <property type="entry name" value="Methyltr_PrmA"/>
    <property type="match status" value="1"/>
</dbReference>
<accession>A0A1I2D696</accession>
<comment type="function">
    <text evidence="6">Methylates ribosomal protein L11.</text>
</comment>
<evidence type="ECO:0000256" key="3">
    <source>
        <dbReference type="ARBA" id="ARBA00022603"/>
    </source>
</evidence>
<feature type="binding site" evidence="6">
    <location>
        <position position="153"/>
    </location>
    <ligand>
        <name>S-adenosyl-L-methionine</name>
        <dbReference type="ChEBI" id="CHEBI:59789"/>
    </ligand>
</feature>
<name>A0A1I2D696_9BACT</name>
<evidence type="ECO:0000256" key="1">
    <source>
        <dbReference type="ARBA" id="ARBA00009741"/>
    </source>
</evidence>
<dbReference type="STRING" id="385682.SAMN05444380_1185"/>
<dbReference type="RefSeq" id="WP_010526134.1">
    <property type="nucleotide sequence ID" value="NZ_AFSL01000003.1"/>
</dbReference>
<dbReference type="GO" id="GO:0032259">
    <property type="term" value="P:methylation"/>
    <property type="evidence" value="ECO:0007669"/>
    <property type="project" value="UniProtKB-KW"/>
</dbReference>
<feature type="binding site" evidence="6">
    <location>
        <position position="132"/>
    </location>
    <ligand>
        <name>S-adenosyl-L-methionine</name>
        <dbReference type="ChEBI" id="CHEBI:59789"/>
    </ligand>
</feature>
<keyword evidence="5 6" id="KW-0949">S-adenosyl-L-methionine</keyword>
<dbReference type="Gene3D" id="3.40.50.150">
    <property type="entry name" value="Vaccinia Virus protein VP39"/>
    <property type="match status" value="1"/>
</dbReference>
<dbReference type="CDD" id="cd02440">
    <property type="entry name" value="AdoMet_MTases"/>
    <property type="match status" value="1"/>
</dbReference>
<keyword evidence="7" id="KW-0687">Ribonucleoprotein</keyword>
<gene>
    <name evidence="6" type="primary">prmA</name>
    <name evidence="7" type="ORF">SAMN05444380_1185</name>
</gene>
<evidence type="ECO:0000256" key="5">
    <source>
        <dbReference type="ARBA" id="ARBA00022691"/>
    </source>
</evidence>
<feature type="binding site" evidence="6">
    <location>
        <position position="175"/>
    </location>
    <ligand>
        <name>S-adenosyl-L-methionine</name>
        <dbReference type="ChEBI" id="CHEBI:59789"/>
    </ligand>
</feature>
<comment type="catalytic activity">
    <reaction evidence="6">
        <text>L-lysyl-[protein] + 3 S-adenosyl-L-methionine = N(6),N(6),N(6)-trimethyl-L-lysyl-[protein] + 3 S-adenosyl-L-homocysteine + 3 H(+)</text>
        <dbReference type="Rhea" id="RHEA:54192"/>
        <dbReference type="Rhea" id="RHEA-COMP:9752"/>
        <dbReference type="Rhea" id="RHEA-COMP:13826"/>
        <dbReference type="ChEBI" id="CHEBI:15378"/>
        <dbReference type="ChEBI" id="CHEBI:29969"/>
        <dbReference type="ChEBI" id="CHEBI:57856"/>
        <dbReference type="ChEBI" id="CHEBI:59789"/>
        <dbReference type="ChEBI" id="CHEBI:61961"/>
    </reaction>
</comment>
<keyword evidence="4 6" id="KW-0808">Transferase</keyword>